<evidence type="ECO:0000313" key="2">
    <source>
        <dbReference type="Proteomes" id="UP001186944"/>
    </source>
</evidence>
<protein>
    <submittedName>
        <fullName evidence="1">Uncharacterized protein</fullName>
    </submittedName>
</protein>
<gene>
    <name evidence="1" type="ORF">FSP39_008718</name>
</gene>
<organism evidence="1 2">
    <name type="scientific">Pinctada imbricata</name>
    <name type="common">Atlantic pearl-oyster</name>
    <name type="synonym">Pinctada martensii</name>
    <dbReference type="NCBI Taxonomy" id="66713"/>
    <lineage>
        <taxon>Eukaryota</taxon>
        <taxon>Metazoa</taxon>
        <taxon>Spiralia</taxon>
        <taxon>Lophotrochozoa</taxon>
        <taxon>Mollusca</taxon>
        <taxon>Bivalvia</taxon>
        <taxon>Autobranchia</taxon>
        <taxon>Pteriomorphia</taxon>
        <taxon>Pterioida</taxon>
        <taxon>Pterioidea</taxon>
        <taxon>Pteriidae</taxon>
        <taxon>Pinctada</taxon>
    </lineage>
</organism>
<comment type="caution">
    <text evidence="1">The sequence shown here is derived from an EMBL/GenBank/DDBJ whole genome shotgun (WGS) entry which is preliminary data.</text>
</comment>
<sequence length="108" mass="12119">MLYVFYLSDSYITHLSGRAFQSSLSGANGFTHQLLTKKSIAQGIRKAYHSVSKKKWDRIQELSAKIIDSIDADIALEINAPPNPTQLRDEDELAITMTESYCHLSRSA</sequence>
<reference evidence="1" key="1">
    <citation type="submission" date="2019-08" db="EMBL/GenBank/DDBJ databases">
        <title>The improved chromosome-level genome for the pearl oyster Pinctada fucata martensii using PacBio sequencing and Hi-C.</title>
        <authorList>
            <person name="Zheng Z."/>
        </authorList>
    </citation>
    <scope>NUCLEOTIDE SEQUENCE</scope>
    <source>
        <strain evidence="1">ZZ-2019</strain>
        <tissue evidence="1">Adductor muscle</tissue>
    </source>
</reference>
<dbReference type="Proteomes" id="UP001186944">
    <property type="component" value="Unassembled WGS sequence"/>
</dbReference>
<proteinExistence type="predicted"/>
<name>A0AA88XTA3_PINIB</name>
<accession>A0AA88XTA3</accession>
<dbReference type="AlphaFoldDB" id="A0AA88XTA3"/>
<keyword evidence="2" id="KW-1185">Reference proteome</keyword>
<evidence type="ECO:0000313" key="1">
    <source>
        <dbReference type="EMBL" id="KAK3090037.1"/>
    </source>
</evidence>
<dbReference type="EMBL" id="VSWD01000010">
    <property type="protein sequence ID" value="KAK3090037.1"/>
    <property type="molecule type" value="Genomic_DNA"/>
</dbReference>